<evidence type="ECO:0000256" key="4">
    <source>
        <dbReference type="ARBA" id="ARBA00012438"/>
    </source>
</evidence>
<gene>
    <name evidence="22" type="ORF">NIES2119_10565</name>
</gene>
<evidence type="ECO:0000259" key="18">
    <source>
        <dbReference type="PROSITE" id="PS50109"/>
    </source>
</evidence>
<dbReference type="InterPro" id="IPR013656">
    <property type="entry name" value="PAS_4"/>
</dbReference>
<evidence type="ECO:0000256" key="2">
    <source>
        <dbReference type="ARBA" id="ARBA00004141"/>
    </source>
</evidence>
<keyword evidence="12" id="KW-0902">Two-component regulatory system</keyword>
<dbReference type="GO" id="GO:0000155">
    <property type="term" value="F:phosphorelay sensor kinase activity"/>
    <property type="evidence" value="ECO:0007669"/>
    <property type="project" value="InterPro"/>
</dbReference>
<dbReference type="SMART" id="SM00448">
    <property type="entry name" value="REC"/>
    <property type="match status" value="1"/>
</dbReference>
<evidence type="ECO:0000313" key="22">
    <source>
        <dbReference type="EMBL" id="OKH38460.1"/>
    </source>
</evidence>
<dbReference type="EMBL" id="MRCE01000008">
    <property type="protein sequence ID" value="OKH38460.1"/>
    <property type="molecule type" value="Genomic_DNA"/>
</dbReference>
<feature type="domain" description="PAC" evidence="21">
    <location>
        <begin position="184"/>
        <end position="235"/>
    </location>
</feature>
<dbReference type="InterPro" id="IPR036097">
    <property type="entry name" value="HisK_dim/P_sf"/>
</dbReference>
<evidence type="ECO:0000256" key="8">
    <source>
        <dbReference type="ARBA" id="ARBA00022741"/>
    </source>
</evidence>
<organism evidence="22 23">
    <name type="scientific">[Phormidium ambiguum] IAM M-71</name>
    <dbReference type="NCBI Taxonomy" id="454136"/>
    <lineage>
        <taxon>Bacteria</taxon>
        <taxon>Bacillati</taxon>
        <taxon>Cyanobacteriota</taxon>
        <taxon>Cyanophyceae</taxon>
        <taxon>Oscillatoriophycideae</taxon>
        <taxon>Aerosakkonematales</taxon>
        <taxon>Aerosakkonemataceae</taxon>
        <taxon>Floridanema</taxon>
    </lineage>
</organism>
<dbReference type="InterPro" id="IPR035965">
    <property type="entry name" value="PAS-like_dom_sf"/>
</dbReference>
<dbReference type="InterPro" id="IPR036890">
    <property type="entry name" value="HATPase_C_sf"/>
</dbReference>
<dbReference type="NCBIfam" id="TIGR00229">
    <property type="entry name" value="sensory_box"/>
    <property type="match status" value="2"/>
</dbReference>
<proteinExistence type="inferred from homology"/>
<dbReference type="CDD" id="cd17580">
    <property type="entry name" value="REC_2_DhkD-like"/>
    <property type="match status" value="1"/>
</dbReference>
<evidence type="ECO:0000256" key="16">
    <source>
        <dbReference type="SAM" id="Coils"/>
    </source>
</evidence>
<dbReference type="PRINTS" id="PR00344">
    <property type="entry name" value="BCTRLSENSOR"/>
</dbReference>
<dbReference type="SUPFAM" id="SSF55785">
    <property type="entry name" value="PYP-like sensor domain (PAS domain)"/>
    <property type="match status" value="3"/>
</dbReference>
<comment type="similarity">
    <text evidence="3">In the N-terminal section; belongs to the phytochrome family.</text>
</comment>
<dbReference type="PANTHER" id="PTHR43547:SF2">
    <property type="entry name" value="HYBRID SIGNAL TRANSDUCTION HISTIDINE KINASE C"/>
    <property type="match status" value="1"/>
</dbReference>
<feature type="domain" description="PAS" evidence="20">
    <location>
        <begin position="236"/>
        <end position="310"/>
    </location>
</feature>
<dbReference type="GO" id="GO:0005524">
    <property type="term" value="F:ATP binding"/>
    <property type="evidence" value="ECO:0007669"/>
    <property type="project" value="UniProtKB-KW"/>
</dbReference>
<dbReference type="CDD" id="cd00130">
    <property type="entry name" value="PAS"/>
    <property type="match status" value="2"/>
</dbReference>
<accession>A0A1U7IML2</accession>
<dbReference type="SUPFAM" id="SSF52172">
    <property type="entry name" value="CheY-like"/>
    <property type="match status" value="1"/>
</dbReference>
<keyword evidence="9" id="KW-0418">Kinase</keyword>
<keyword evidence="8" id="KW-0547">Nucleotide-binding</keyword>
<dbReference type="Gene3D" id="3.30.450.20">
    <property type="entry name" value="PAS domain"/>
    <property type="match status" value="3"/>
</dbReference>
<dbReference type="InterPro" id="IPR001610">
    <property type="entry name" value="PAC"/>
</dbReference>
<dbReference type="STRING" id="454136.NIES2119_10565"/>
<dbReference type="PROSITE" id="PS50113">
    <property type="entry name" value="PAC"/>
    <property type="match status" value="2"/>
</dbReference>
<dbReference type="Pfam" id="PF02518">
    <property type="entry name" value="HATPase_c"/>
    <property type="match status" value="1"/>
</dbReference>
<dbReference type="AlphaFoldDB" id="A0A1U7IML2"/>
<feature type="coiled-coil region" evidence="16">
    <location>
        <begin position="90"/>
        <end position="117"/>
    </location>
</feature>
<keyword evidence="10" id="KW-0067">ATP-binding</keyword>
<evidence type="ECO:0000256" key="5">
    <source>
        <dbReference type="ARBA" id="ARBA00022553"/>
    </source>
</evidence>
<dbReference type="Gene3D" id="1.10.287.130">
    <property type="match status" value="1"/>
</dbReference>
<dbReference type="CDD" id="cd00082">
    <property type="entry name" value="HisKA"/>
    <property type="match status" value="1"/>
</dbReference>
<dbReference type="Gene3D" id="3.40.50.2300">
    <property type="match status" value="1"/>
</dbReference>
<dbReference type="SUPFAM" id="SSF55874">
    <property type="entry name" value="ATPase domain of HSP90 chaperone/DNA topoisomerase II/histidine kinase"/>
    <property type="match status" value="1"/>
</dbReference>
<keyword evidence="16" id="KW-0175">Coiled coil</keyword>
<feature type="domain" description="PAS" evidence="20">
    <location>
        <begin position="110"/>
        <end position="181"/>
    </location>
</feature>
<dbReference type="InterPro" id="IPR011006">
    <property type="entry name" value="CheY-like_superfamily"/>
</dbReference>
<evidence type="ECO:0000259" key="21">
    <source>
        <dbReference type="PROSITE" id="PS50113"/>
    </source>
</evidence>
<dbReference type="Pfam" id="PF08447">
    <property type="entry name" value="PAS_3"/>
    <property type="match status" value="1"/>
</dbReference>
<feature type="domain" description="PAC" evidence="21">
    <location>
        <begin position="311"/>
        <end position="363"/>
    </location>
</feature>
<dbReference type="Proteomes" id="UP000185860">
    <property type="component" value="Unassembled WGS sequence"/>
</dbReference>
<comment type="caution">
    <text evidence="22">The sequence shown here is derived from an EMBL/GenBank/DDBJ whole genome shotgun (WGS) entry which is preliminary data.</text>
</comment>
<dbReference type="InterPro" id="IPR003594">
    <property type="entry name" value="HATPase_dom"/>
</dbReference>
<dbReference type="InterPro" id="IPR000700">
    <property type="entry name" value="PAS-assoc_C"/>
</dbReference>
<dbReference type="Gene3D" id="3.30.565.10">
    <property type="entry name" value="Histidine kinase-like ATPase, C-terminal domain"/>
    <property type="match status" value="1"/>
</dbReference>
<comment type="catalytic activity">
    <reaction evidence="1">
        <text>ATP + protein L-histidine = ADP + protein N-phospho-L-histidine.</text>
        <dbReference type="EC" id="2.7.13.3"/>
    </reaction>
</comment>
<feature type="domain" description="Response regulatory" evidence="19">
    <location>
        <begin position="757"/>
        <end position="875"/>
    </location>
</feature>
<protein>
    <recommendedName>
        <fullName evidence="14">Circadian input-output histidine kinase CikA</fullName>
        <ecNumber evidence="4">2.7.13.3</ecNumber>
    </recommendedName>
</protein>
<keyword evidence="7 17" id="KW-0812">Transmembrane</keyword>
<evidence type="ECO:0000256" key="9">
    <source>
        <dbReference type="ARBA" id="ARBA00022777"/>
    </source>
</evidence>
<evidence type="ECO:0000259" key="19">
    <source>
        <dbReference type="PROSITE" id="PS50110"/>
    </source>
</evidence>
<evidence type="ECO:0000256" key="7">
    <source>
        <dbReference type="ARBA" id="ARBA00022692"/>
    </source>
</evidence>
<dbReference type="InterPro" id="IPR000014">
    <property type="entry name" value="PAS"/>
</dbReference>
<keyword evidence="6" id="KW-0808">Transferase</keyword>
<keyword evidence="5 15" id="KW-0597">Phosphoprotein</keyword>
<dbReference type="Pfam" id="PF08448">
    <property type="entry name" value="PAS_4"/>
    <property type="match status" value="2"/>
</dbReference>
<evidence type="ECO:0000256" key="12">
    <source>
        <dbReference type="ARBA" id="ARBA00023012"/>
    </source>
</evidence>
<dbReference type="Gene3D" id="1.20.120.620">
    <property type="entry name" value="Backbone structure of the membrane domain of e. Coli histidine kinase receptor kdpd"/>
    <property type="match status" value="1"/>
</dbReference>
<evidence type="ECO:0000256" key="3">
    <source>
        <dbReference type="ARBA" id="ARBA00006402"/>
    </source>
</evidence>
<dbReference type="SMART" id="SM00091">
    <property type="entry name" value="PAS"/>
    <property type="match status" value="3"/>
</dbReference>
<evidence type="ECO:0000256" key="13">
    <source>
        <dbReference type="ARBA" id="ARBA00023136"/>
    </source>
</evidence>
<feature type="domain" description="Histidine kinase" evidence="18">
    <location>
        <begin position="517"/>
        <end position="735"/>
    </location>
</feature>
<dbReference type="Pfam" id="PF13493">
    <property type="entry name" value="DUF4118"/>
    <property type="match status" value="1"/>
</dbReference>
<evidence type="ECO:0000256" key="14">
    <source>
        <dbReference type="ARBA" id="ARBA00074306"/>
    </source>
</evidence>
<dbReference type="Pfam" id="PF00512">
    <property type="entry name" value="HisKA"/>
    <property type="match status" value="1"/>
</dbReference>
<evidence type="ECO:0000256" key="1">
    <source>
        <dbReference type="ARBA" id="ARBA00000085"/>
    </source>
</evidence>
<keyword evidence="13 17" id="KW-0472">Membrane</keyword>
<evidence type="ECO:0000256" key="17">
    <source>
        <dbReference type="SAM" id="Phobius"/>
    </source>
</evidence>
<feature type="modified residue" description="4-aspartylphosphate" evidence="15">
    <location>
        <position position="806"/>
    </location>
</feature>
<dbReference type="InterPro" id="IPR003661">
    <property type="entry name" value="HisK_dim/P_dom"/>
</dbReference>
<dbReference type="EC" id="2.7.13.3" evidence="4"/>
<dbReference type="InterPro" id="IPR001789">
    <property type="entry name" value="Sig_transdc_resp-reg_receiver"/>
</dbReference>
<sequence>MTVAVVGLALFLTLLLQRSLNYPVHALLYAAVAISAWYGGIGTGLLATVLSSLALSFVNFHLYAQSANELEGILPVGVFVLVALIIGSLSFDLKIAKRRLEKNLEQLQAREKEFRTLAENSPDIITRLDRNLRYIYVSPAITKATGWKPELLIGKTHLELGITEEIYSYWQERLRQTLETEKPNYFEFNFLAPDGIHYYESRVVPEFAADGSVQSLLSIASDITERKQAELALRQSEELFRQFAENIHDVLWIFDIKKQKILYISPAYQRIWGRSCAELQTDFNAWMASIHPDDRERVQMAFVEKVLQNAFDEVYRIIRPDGSFSWVRDRGFPIKEINGEIYHAARIVEDITERKLAEEALAKSEQRFLVAQELSLDAFTILESVRDETGKIVDFKWSYVNPTAARVLQKPLEGLLGEQLLEVLPGNKANSELFDRYVQVVETGKPHDIELRYESEGIVGWFRNMAVKLDDGIAISFSDVSDRKRAEIEREELLARERTAREQAEVANRIKDEFLAVLSHELRSPLNPILGWSKLLRTRKFDEVATARALEVIERNAKLQTQLIEDLLDVSRILRGKLSLNVQSINLVTTIEAALETVRLSAEAKSIQIEKFYEPNVGKVLGDFGRLQQIIWNLLSNAVKFTPSQGKIEIYLQQINSHVEIKVKDTGKGIEPDFLPYVFDYFRQADSSITRNFGGLGLGLAIVRHLAESHGGTVSAESLGEGLGATFTVSLPTIKETISTNEENINYCVIQNLKGLQIIAVDDDADMRDYVKFVLEQAGAKVTVLSSASEVLTILKKTIPDLLISDIGMPNIDGYTLLKQIREFPEEKYSKIPAIALTAYAAEYDQQQAISAGFQLHLAKPIEPDRLIEAIAQLLQSSRLSGI</sequence>
<dbReference type="InterPro" id="IPR005467">
    <property type="entry name" value="His_kinase_dom"/>
</dbReference>
<evidence type="ECO:0000313" key="23">
    <source>
        <dbReference type="Proteomes" id="UP000185860"/>
    </source>
</evidence>
<dbReference type="InterPro" id="IPR038318">
    <property type="entry name" value="KdpD_sf"/>
</dbReference>
<dbReference type="FunFam" id="3.30.565.10:FF:000010">
    <property type="entry name" value="Sensor histidine kinase RcsC"/>
    <property type="match status" value="1"/>
</dbReference>
<name>A0A1U7IML2_9CYAN</name>
<feature type="transmembrane region" description="Helical" evidence="17">
    <location>
        <begin position="72"/>
        <end position="91"/>
    </location>
</feature>
<evidence type="ECO:0000256" key="11">
    <source>
        <dbReference type="ARBA" id="ARBA00022989"/>
    </source>
</evidence>
<dbReference type="SMART" id="SM00387">
    <property type="entry name" value="HATPase_c"/>
    <property type="match status" value="1"/>
</dbReference>
<dbReference type="SUPFAM" id="SSF47384">
    <property type="entry name" value="Homodimeric domain of signal transducing histidine kinase"/>
    <property type="match status" value="1"/>
</dbReference>
<keyword evidence="11 17" id="KW-1133">Transmembrane helix</keyword>
<dbReference type="GO" id="GO:0016020">
    <property type="term" value="C:membrane"/>
    <property type="evidence" value="ECO:0007669"/>
    <property type="project" value="UniProtKB-SubCell"/>
</dbReference>
<dbReference type="SMART" id="SM00388">
    <property type="entry name" value="HisKA"/>
    <property type="match status" value="1"/>
</dbReference>
<dbReference type="InterPro" id="IPR025201">
    <property type="entry name" value="KdpD_TM"/>
</dbReference>
<dbReference type="PROSITE" id="PS50110">
    <property type="entry name" value="RESPONSE_REGULATORY"/>
    <property type="match status" value="1"/>
</dbReference>
<evidence type="ECO:0000256" key="6">
    <source>
        <dbReference type="ARBA" id="ARBA00022679"/>
    </source>
</evidence>
<reference evidence="22 23" key="1">
    <citation type="submission" date="2016-11" db="EMBL/GenBank/DDBJ databases">
        <title>Draft Genome Sequences of Nine Cyanobacterial Strains from Diverse Habitats.</title>
        <authorList>
            <person name="Zhu T."/>
            <person name="Hou S."/>
            <person name="Lu X."/>
            <person name="Hess W.R."/>
        </authorList>
    </citation>
    <scope>NUCLEOTIDE SEQUENCE [LARGE SCALE GENOMIC DNA]</scope>
    <source>
        <strain evidence="22 23">IAM M-71</strain>
    </source>
</reference>
<dbReference type="PROSITE" id="PS50109">
    <property type="entry name" value="HIS_KIN"/>
    <property type="match status" value="1"/>
</dbReference>
<dbReference type="InterPro" id="IPR004358">
    <property type="entry name" value="Sig_transdc_His_kin-like_C"/>
</dbReference>
<evidence type="ECO:0000256" key="10">
    <source>
        <dbReference type="ARBA" id="ARBA00022840"/>
    </source>
</evidence>
<comment type="subcellular location">
    <subcellularLocation>
        <location evidence="2">Membrane</location>
        <topology evidence="2">Multi-pass membrane protein</topology>
    </subcellularLocation>
</comment>
<feature type="transmembrane region" description="Helical" evidence="17">
    <location>
        <begin position="37"/>
        <end position="60"/>
    </location>
</feature>
<dbReference type="InterPro" id="IPR013655">
    <property type="entry name" value="PAS_fold_3"/>
</dbReference>
<dbReference type="PANTHER" id="PTHR43547">
    <property type="entry name" value="TWO-COMPONENT HISTIDINE KINASE"/>
    <property type="match status" value="1"/>
</dbReference>
<evidence type="ECO:0000256" key="15">
    <source>
        <dbReference type="PROSITE-ProRule" id="PRU00169"/>
    </source>
</evidence>
<dbReference type="SMART" id="SM00086">
    <property type="entry name" value="PAC"/>
    <property type="match status" value="2"/>
</dbReference>
<evidence type="ECO:0000259" key="20">
    <source>
        <dbReference type="PROSITE" id="PS50112"/>
    </source>
</evidence>
<dbReference type="PROSITE" id="PS50112">
    <property type="entry name" value="PAS"/>
    <property type="match status" value="2"/>
</dbReference>
<dbReference type="Pfam" id="PF00072">
    <property type="entry name" value="Response_reg"/>
    <property type="match status" value="1"/>
</dbReference>